<evidence type="ECO:0000256" key="8">
    <source>
        <dbReference type="ARBA" id="ARBA00023163"/>
    </source>
</evidence>
<keyword evidence="9" id="KW-0539">Nucleus</keyword>
<feature type="region of interest" description="Disordered" evidence="11">
    <location>
        <begin position="18"/>
        <end position="47"/>
    </location>
</feature>
<keyword evidence="4" id="KW-0862">Zinc</keyword>
<proteinExistence type="inferred from homology"/>
<feature type="compositionally biased region" description="Basic and acidic residues" evidence="11">
    <location>
        <begin position="126"/>
        <end position="136"/>
    </location>
</feature>
<keyword evidence="14" id="KW-1185">Reference proteome</keyword>
<evidence type="ECO:0000256" key="9">
    <source>
        <dbReference type="ARBA" id="ARBA00023242"/>
    </source>
</evidence>
<dbReference type="PANTHER" id="PTHR45658">
    <property type="entry name" value="GATA TRANSCRIPTION FACTOR"/>
    <property type="match status" value="1"/>
</dbReference>
<gene>
    <name evidence="13" type="ORF">RchiOBHm_Chr2g0100001</name>
</gene>
<dbReference type="PROSITE" id="PS00344">
    <property type="entry name" value="GATA_ZN_FINGER_1"/>
    <property type="match status" value="1"/>
</dbReference>
<evidence type="ECO:0000256" key="1">
    <source>
        <dbReference type="ARBA" id="ARBA00005694"/>
    </source>
</evidence>
<dbReference type="Gene3D" id="3.30.50.10">
    <property type="entry name" value="Erythroid Transcription Factor GATA-1, subunit A"/>
    <property type="match status" value="1"/>
</dbReference>
<reference evidence="13 14" key="1">
    <citation type="journal article" date="2018" name="Nat. Genet.">
        <title>The Rosa genome provides new insights in the design of modern roses.</title>
        <authorList>
            <person name="Bendahmane M."/>
        </authorList>
    </citation>
    <scope>NUCLEOTIDE SEQUENCE [LARGE SCALE GENOMIC DNA]</scope>
    <source>
        <strain evidence="14">cv. Old Blush</strain>
    </source>
</reference>
<dbReference type="OMA" id="YKKSHSK"/>
<feature type="region of interest" description="Disordered" evidence="11">
    <location>
        <begin position="365"/>
        <end position="389"/>
    </location>
</feature>
<keyword evidence="5" id="KW-0805">Transcription regulation</keyword>
<dbReference type="GO" id="GO:0030154">
    <property type="term" value="P:cell differentiation"/>
    <property type="evidence" value="ECO:0007669"/>
    <property type="project" value="TreeGrafter"/>
</dbReference>
<feature type="compositionally biased region" description="Basic and acidic residues" evidence="11">
    <location>
        <begin position="199"/>
        <end position="209"/>
    </location>
</feature>
<feature type="domain" description="GATA-type" evidence="12">
    <location>
        <begin position="295"/>
        <end position="331"/>
    </location>
</feature>
<dbReference type="Pfam" id="PF00320">
    <property type="entry name" value="GATA"/>
    <property type="match status" value="1"/>
</dbReference>
<dbReference type="InterPro" id="IPR000679">
    <property type="entry name" value="Znf_GATA"/>
</dbReference>
<dbReference type="SMART" id="SM00401">
    <property type="entry name" value="ZnF_GATA"/>
    <property type="match status" value="1"/>
</dbReference>
<dbReference type="EMBL" id="PDCK01000040">
    <property type="protein sequence ID" value="PRQ47469.1"/>
    <property type="molecule type" value="Genomic_DNA"/>
</dbReference>
<dbReference type="CDD" id="cd00202">
    <property type="entry name" value="ZnF_GATA"/>
    <property type="match status" value="1"/>
</dbReference>
<comment type="caution">
    <text evidence="13">The sequence shown here is derived from an EMBL/GenBank/DDBJ whole genome shotgun (WGS) entry which is preliminary data.</text>
</comment>
<feature type="region of interest" description="Disordered" evidence="11">
    <location>
        <begin position="191"/>
        <end position="313"/>
    </location>
</feature>
<dbReference type="GO" id="GO:0005634">
    <property type="term" value="C:nucleus"/>
    <property type="evidence" value="ECO:0007669"/>
    <property type="project" value="TreeGrafter"/>
</dbReference>
<dbReference type="Gramene" id="PRQ47469">
    <property type="protein sequence ID" value="PRQ47469"/>
    <property type="gene ID" value="RchiOBHm_Chr2g0100001"/>
</dbReference>
<evidence type="ECO:0000313" key="14">
    <source>
        <dbReference type="Proteomes" id="UP000238479"/>
    </source>
</evidence>
<dbReference type="FunFam" id="3.30.50.10:FF:000018">
    <property type="entry name" value="GATA transcription factor"/>
    <property type="match status" value="1"/>
</dbReference>
<dbReference type="AlphaFoldDB" id="A0A2P6RM06"/>
<keyword evidence="7" id="KW-0010">Activator</keyword>
<keyword evidence="8" id="KW-0804">Transcription</keyword>
<evidence type="ECO:0000256" key="6">
    <source>
        <dbReference type="ARBA" id="ARBA00023125"/>
    </source>
</evidence>
<feature type="compositionally biased region" description="Acidic residues" evidence="11">
    <location>
        <begin position="109"/>
        <end position="120"/>
    </location>
</feature>
<sequence length="389" mass="42380">MLYQTHHPSFLFQFHPHSSTYSSPSSVTSTTTSLSPPPPLPPCPPQVERSEMECVEAALKTSIRTEMAVKEAISDDLWGLNAQNGGVQNFEDFSVDDLLDFSNDDGFVEQQAEEEEEEDDKGSVLPKKESMEEKENSTPSSCLSEKNELGSEPTEPTSELSVPADDLENLEWLSHFVEDSFSGFNTSLPAGFLAVKPKNPTEKRPEPEALKPCFKTPVPAKARSKRTRTGGRVWSLGSPTFTESSSSSSSSSSTSSCPSSPWLIYNTTQGPGAFGSSVEKPQKKPKRPATEGGSSQPPRRCSHCGVQKTPQWRTGPNGAKTLCNACGVRYKSGRLVPEYRPACSPTFSSELHSNHHRKVMEIRRKKEVSPGPEPGPMTTAAAAPVVRSF</sequence>
<dbReference type="Proteomes" id="UP000238479">
    <property type="component" value="Chromosome 2"/>
</dbReference>
<keyword evidence="2" id="KW-0479">Metal-binding</keyword>
<dbReference type="GO" id="GO:0008270">
    <property type="term" value="F:zinc ion binding"/>
    <property type="evidence" value="ECO:0007669"/>
    <property type="project" value="UniProtKB-KW"/>
</dbReference>
<feature type="region of interest" description="Disordered" evidence="11">
    <location>
        <begin position="109"/>
        <end position="163"/>
    </location>
</feature>
<dbReference type="GO" id="GO:0006355">
    <property type="term" value="P:regulation of DNA-templated transcription"/>
    <property type="evidence" value="ECO:0007669"/>
    <property type="project" value="InterPro"/>
</dbReference>
<evidence type="ECO:0000256" key="3">
    <source>
        <dbReference type="ARBA" id="ARBA00022771"/>
    </source>
</evidence>
<evidence type="ECO:0000256" key="7">
    <source>
        <dbReference type="ARBA" id="ARBA00023159"/>
    </source>
</evidence>
<feature type="compositionally biased region" description="Low complexity" evidence="11">
    <location>
        <begin position="18"/>
        <end position="34"/>
    </location>
</feature>
<feature type="compositionally biased region" description="Low complexity" evidence="11">
    <location>
        <begin position="238"/>
        <end position="261"/>
    </location>
</feature>
<organism evidence="13 14">
    <name type="scientific">Rosa chinensis</name>
    <name type="common">China rose</name>
    <dbReference type="NCBI Taxonomy" id="74649"/>
    <lineage>
        <taxon>Eukaryota</taxon>
        <taxon>Viridiplantae</taxon>
        <taxon>Streptophyta</taxon>
        <taxon>Embryophyta</taxon>
        <taxon>Tracheophyta</taxon>
        <taxon>Spermatophyta</taxon>
        <taxon>Magnoliopsida</taxon>
        <taxon>eudicotyledons</taxon>
        <taxon>Gunneridae</taxon>
        <taxon>Pentapetalae</taxon>
        <taxon>rosids</taxon>
        <taxon>fabids</taxon>
        <taxon>Rosales</taxon>
        <taxon>Rosaceae</taxon>
        <taxon>Rosoideae</taxon>
        <taxon>Rosoideae incertae sedis</taxon>
        <taxon>Rosa</taxon>
    </lineage>
</organism>
<accession>A0A2P6RM06</accession>
<dbReference type="STRING" id="74649.A0A2P6RM06"/>
<dbReference type="InterPro" id="IPR051140">
    <property type="entry name" value="GATA_TF"/>
</dbReference>
<dbReference type="OrthoDB" id="2162994at2759"/>
<keyword evidence="3 10" id="KW-0863">Zinc-finger</keyword>
<evidence type="ECO:0000313" key="13">
    <source>
        <dbReference type="EMBL" id="PRQ47469.1"/>
    </source>
</evidence>
<keyword evidence="6" id="KW-0238">DNA-binding</keyword>
<dbReference type="SUPFAM" id="SSF57716">
    <property type="entry name" value="Glucocorticoid receptor-like (DNA-binding domain)"/>
    <property type="match status" value="1"/>
</dbReference>
<evidence type="ECO:0000256" key="5">
    <source>
        <dbReference type="ARBA" id="ARBA00023015"/>
    </source>
</evidence>
<evidence type="ECO:0000256" key="2">
    <source>
        <dbReference type="ARBA" id="ARBA00022723"/>
    </source>
</evidence>
<feature type="compositionally biased region" description="Pro residues" evidence="11">
    <location>
        <begin position="35"/>
        <end position="45"/>
    </location>
</feature>
<dbReference type="GO" id="GO:0043565">
    <property type="term" value="F:sequence-specific DNA binding"/>
    <property type="evidence" value="ECO:0007669"/>
    <property type="project" value="InterPro"/>
</dbReference>
<dbReference type="InterPro" id="IPR013088">
    <property type="entry name" value="Znf_NHR/GATA"/>
</dbReference>
<evidence type="ECO:0000256" key="4">
    <source>
        <dbReference type="ARBA" id="ARBA00022833"/>
    </source>
</evidence>
<dbReference type="PANTHER" id="PTHR45658:SF92">
    <property type="entry name" value="GATA TRANSCRIPTION FACTOR 5"/>
    <property type="match status" value="1"/>
</dbReference>
<evidence type="ECO:0000256" key="10">
    <source>
        <dbReference type="PROSITE-ProRule" id="PRU00094"/>
    </source>
</evidence>
<evidence type="ECO:0000256" key="11">
    <source>
        <dbReference type="SAM" id="MobiDB-lite"/>
    </source>
</evidence>
<name>A0A2P6RM06_ROSCH</name>
<evidence type="ECO:0000259" key="12">
    <source>
        <dbReference type="PROSITE" id="PS50114"/>
    </source>
</evidence>
<dbReference type="PROSITE" id="PS50114">
    <property type="entry name" value="GATA_ZN_FINGER_2"/>
    <property type="match status" value="1"/>
</dbReference>
<comment type="similarity">
    <text evidence="1">Belongs to the type IV zinc-finger family. Class A subfamily.</text>
</comment>
<protein>
    <submittedName>
        <fullName evidence="13">Putative transcription factor C2C2-GATA family</fullName>
    </submittedName>
</protein>